<dbReference type="GO" id="GO:0051301">
    <property type="term" value="P:cell division"/>
    <property type="evidence" value="ECO:0007669"/>
    <property type="project" value="UniProtKB-KW"/>
</dbReference>
<evidence type="ECO:0000256" key="3">
    <source>
        <dbReference type="ARBA" id="ARBA00022618"/>
    </source>
</evidence>
<keyword evidence="11" id="KW-1185">Reference proteome</keyword>
<dbReference type="OrthoDB" id="10263272at2759"/>
<organism evidence="10 11">
    <name type="scientific">Malassezia globosa (strain ATCC MYA-4612 / CBS 7966)</name>
    <name type="common">Dandruff-associated fungus</name>
    <dbReference type="NCBI Taxonomy" id="425265"/>
    <lineage>
        <taxon>Eukaryota</taxon>
        <taxon>Fungi</taxon>
        <taxon>Dikarya</taxon>
        <taxon>Basidiomycota</taxon>
        <taxon>Ustilaginomycotina</taxon>
        <taxon>Malasseziomycetes</taxon>
        <taxon>Malasseziales</taxon>
        <taxon>Malasseziaceae</taxon>
        <taxon>Malassezia</taxon>
    </lineage>
</organism>
<dbReference type="PROSITE" id="PS50082">
    <property type="entry name" value="WD_REPEATS_2"/>
    <property type="match status" value="3"/>
</dbReference>
<dbReference type="Proteomes" id="UP000008837">
    <property type="component" value="Unassembled WGS sequence"/>
</dbReference>
<evidence type="ECO:0000256" key="7">
    <source>
        <dbReference type="PROSITE-ProRule" id="PRU00221"/>
    </source>
</evidence>
<dbReference type="Pfam" id="PF24807">
    <property type="entry name" value="WD40_CDC20-Fz"/>
    <property type="match status" value="1"/>
</dbReference>
<dbReference type="GO" id="GO:0010997">
    <property type="term" value="F:anaphase-promoting complex binding"/>
    <property type="evidence" value="ECO:0007669"/>
    <property type="project" value="InterPro"/>
</dbReference>
<evidence type="ECO:0000256" key="1">
    <source>
        <dbReference type="ARBA" id="ARBA00006445"/>
    </source>
</evidence>
<reference evidence="10 11" key="1">
    <citation type="journal article" date="2007" name="Proc. Natl. Acad. Sci. U.S.A.">
        <title>Dandruff-associated Malassezia genomes reveal convergent and divergent virulence traits shared with plant and human fungal pathogens.</title>
        <authorList>
            <person name="Xu J."/>
            <person name="Saunders C.W."/>
            <person name="Hu P."/>
            <person name="Grant R.A."/>
            <person name="Boekhout T."/>
            <person name="Kuramae E.E."/>
            <person name="Kronstad J.W."/>
            <person name="Deangelis Y.M."/>
            <person name="Reeder N.L."/>
            <person name="Johnstone K.R."/>
            <person name="Leland M."/>
            <person name="Fieno A.M."/>
            <person name="Begley W.M."/>
            <person name="Sun Y."/>
            <person name="Lacey M.P."/>
            <person name="Chaudhary T."/>
            <person name="Keough T."/>
            <person name="Chu L."/>
            <person name="Sears R."/>
            <person name="Yuan B."/>
            <person name="Dawson T.L.Jr."/>
        </authorList>
    </citation>
    <scope>NUCLEOTIDE SEQUENCE [LARGE SCALE GENOMIC DNA]</scope>
    <source>
        <strain evidence="11">ATCC MYA-4612 / CBS 7966</strain>
    </source>
</reference>
<evidence type="ECO:0000256" key="6">
    <source>
        <dbReference type="ARBA" id="ARBA00023306"/>
    </source>
</evidence>
<evidence type="ECO:0000259" key="9">
    <source>
        <dbReference type="Pfam" id="PF24807"/>
    </source>
</evidence>
<feature type="domain" description="CDC20/Fizzy WD40" evidence="9">
    <location>
        <begin position="237"/>
        <end position="547"/>
    </location>
</feature>
<dbReference type="SMART" id="SM00320">
    <property type="entry name" value="WD40"/>
    <property type="match status" value="6"/>
</dbReference>
<dbReference type="EMBL" id="AAYY01000013">
    <property type="protein sequence ID" value="EDP42112.1"/>
    <property type="molecule type" value="Genomic_DNA"/>
</dbReference>
<evidence type="ECO:0000256" key="2">
    <source>
        <dbReference type="ARBA" id="ARBA00022574"/>
    </source>
</evidence>
<feature type="region of interest" description="Disordered" evidence="8">
    <location>
        <begin position="91"/>
        <end position="128"/>
    </location>
</feature>
<comment type="caution">
    <text evidence="10">The sequence shown here is derived from an EMBL/GenBank/DDBJ whole genome shotgun (WGS) entry which is preliminary data.</text>
</comment>
<dbReference type="InterPro" id="IPR056150">
    <property type="entry name" value="WD40_CDC20-Fz"/>
</dbReference>
<sequence length="581" mass="61517">MGPSTPTRAKGSTAALTRGLGMMSLDSPLSDRPTNLRSRFHASPIRHPSIKSARTLGPAGGGVVSGIAAGGRRDKEDCLLVHSMDGPDARGVVAKDWDGPDGTVPRRRGSTMVSRGDRYIPNRELLRRGTTPFLEDSAGDALSHHNSSSSAGSDSLASDAAAAAAAAELDSPPALEGACQVDLGQRILSFSAAPPSASSSSAKDLHTRYASKPKSTLPSSLVAAGRRRIPTAPERVLDAPAIVPDFYVNLLHWSSQNVIAIALQSAVHTWNSETGEANFLLDLEEESERVGGGGLVTSLRWDAHGNILAVGTDRGYTQIWDVARGARLRTLRPSADGGADASAVNAAAWAVDGTLSVGYASGLIREHDVRQRSSETRSLEHAHAAQVCGLSWRDDSALLASGGNDNVVKVWDRRTNVAKMRKENHRAAVKALAWSPHNSSLLATGGGSADRCIHFWNTTQNTRVQTIQTSAQVTSLQWAPHYRELVSSHGVGTSESEAGALCVWAHPSGQKIADVPGAHDGRVLHTSLSPDGQTLATVGSDESLKFWRVFEQAQDVSKAQRSVLTSYKGLARSAPPTRALR</sequence>
<evidence type="ECO:0000256" key="5">
    <source>
        <dbReference type="ARBA" id="ARBA00022776"/>
    </source>
</evidence>
<dbReference type="GO" id="GO:0031145">
    <property type="term" value="P:anaphase-promoting complex-dependent catabolic process"/>
    <property type="evidence" value="ECO:0007669"/>
    <property type="project" value="TreeGrafter"/>
</dbReference>
<comment type="similarity">
    <text evidence="1">Belongs to the WD repeat CDC20/Fizzy family.</text>
</comment>
<dbReference type="STRING" id="425265.A8Q8X4"/>
<feature type="region of interest" description="Disordered" evidence="8">
    <location>
        <begin position="1"/>
        <end position="61"/>
    </location>
</feature>
<evidence type="ECO:0000256" key="4">
    <source>
        <dbReference type="ARBA" id="ARBA00022737"/>
    </source>
</evidence>
<dbReference type="InterPro" id="IPR015943">
    <property type="entry name" value="WD40/YVTN_repeat-like_dom_sf"/>
</dbReference>
<keyword evidence="5" id="KW-0498">Mitosis</keyword>
<dbReference type="OMA" id="CSGACLN"/>
<dbReference type="SUPFAM" id="SSF50978">
    <property type="entry name" value="WD40 repeat-like"/>
    <property type="match status" value="1"/>
</dbReference>
<dbReference type="InterPro" id="IPR036322">
    <property type="entry name" value="WD40_repeat_dom_sf"/>
</dbReference>
<keyword evidence="3" id="KW-0132">Cell division</keyword>
<dbReference type="KEGG" id="mgl:MGL_3361"/>
<evidence type="ECO:0000313" key="10">
    <source>
        <dbReference type="EMBL" id="EDP42112.1"/>
    </source>
</evidence>
<dbReference type="InParanoid" id="A8Q8X4"/>
<keyword evidence="4" id="KW-0677">Repeat</keyword>
<dbReference type="VEuPathDB" id="FungiDB:MGL_3361"/>
<dbReference type="PANTHER" id="PTHR19918">
    <property type="entry name" value="CELL DIVISION CYCLE 20 CDC20 FIZZY -RELATED"/>
    <property type="match status" value="1"/>
</dbReference>
<feature type="repeat" description="WD" evidence="7">
    <location>
        <begin position="516"/>
        <end position="549"/>
    </location>
</feature>
<gene>
    <name evidence="10" type="ORF">MGL_3361</name>
</gene>
<name>A8Q8X4_MALGO</name>
<feature type="compositionally biased region" description="Low complexity" evidence="8">
    <location>
        <begin position="193"/>
        <end position="202"/>
    </location>
</feature>
<protein>
    <recommendedName>
        <fullName evidence="9">CDC20/Fizzy WD40 domain-containing protein</fullName>
    </recommendedName>
</protein>
<dbReference type="GO" id="GO:0005680">
    <property type="term" value="C:anaphase-promoting complex"/>
    <property type="evidence" value="ECO:0007669"/>
    <property type="project" value="TreeGrafter"/>
</dbReference>
<dbReference type="AlphaFoldDB" id="A8Q8X4"/>
<dbReference type="GeneID" id="5853633"/>
<dbReference type="PANTHER" id="PTHR19918:SF8">
    <property type="entry name" value="FI02843P"/>
    <property type="match status" value="1"/>
</dbReference>
<feature type="compositionally biased region" description="Basic and acidic residues" evidence="8">
    <location>
        <begin position="115"/>
        <end position="127"/>
    </location>
</feature>
<proteinExistence type="inferred from homology"/>
<dbReference type="InterPro" id="IPR001680">
    <property type="entry name" value="WD40_rpt"/>
</dbReference>
<keyword evidence="2 7" id="KW-0853">WD repeat</keyword>
<evidence type="ECO:0000313" key="11">
    <source>
        <dbReference type="Proteomes" id="UP000008837"/>
    </source>
</evidence>
<dbReference type="PROSITE" id="PS50294">
    <property type="entry name" value="WD_REPEATS_REGION"/>
    <property type="match status" value="2"/>
</dbReference>
<dbReference type="RefSeq" id="XP_001729326.1">
    <property type="nucleotide sequence ID" value="XM_001729274.1"/>
</dbReference>
<feature type="repeat" description="WD" evidence="7">
    <location>
        <begin position="296"/>
        <end position="330"/>
    </location>
</feature>
<dbReference type="InterPro" id="IPR033010">
    <property type="entry name" value="Cdc20/Fizzy"/>
</dbReference>
<dbReference type="Gene3D" id="2.130.10.10">
    <property type="entry name" value="YVTN repeat-like/Quinoprotein amine dehydrogenase"/>
    <property type="match status" value="1"/>
</dbReference>
<keyword evidence="6" id="KW-0131">Cell cycle</keyword>
<accession>A8Q8X4</accession>
<feature type="region of interest" description="Disordered" evidence="8">
    <location>
        <begin position="193"/>
        <end position="215"/>
    </location>
</feature>
<evidence type="ECO:0000256" key="8">
    <source>
        <dbReference type="SAM" id="MobiDB-lite"/>
    </source>
</evidence>
<feature type="repeat" description="WD" evidence="7">
    <location>
        <begin position="380"/>
        <end position="421"/>
    </location>
</feature>
<dbReference type="GO" id="GO:1905786">
    <property type="term" value="P:positive regulation of anaphase-promoting complex-dependent catabolic process"/>
    <property type="evidence" value="ECO:0007669"/>
    <property type="project" value="TreeGrafter"/>
</dbReference>
<dbReference type="GO" id="GO:1990757">
    <property type="term" value="F:ubiquitin ligase activator activity"/>
    <property type="evidence" value="ECO:0007669"/>
    <property type="project" value="TreeGrafter"/>
</dbReference>